<sequence length="118" mass="13639">MPLTFHNLGFVLSHIYEFPRWCAVYLPTVDRYEADTQCIVAVPTTHSEAEEDTLHRLCLAHGFKNWLNIAVISDTCDDAADQTEPALIAVFNQDCREGEWLWRMMDFRNPDSSPYRTS</sequence>
<reference evidence="2 3" key="1">
    <citation type="submission" date="2019-02" db="EMBL/GenBank/DDBJ databases">
        <title>Deep-cultivation of Planctomycetes and their phenomic and genomic characterization uncovers novel biology.</title>
        <authorList>
            <person name="Wiegand S."/>
            <person name="Jogler M."/>
            <person name="Boedeker C."/>
            <person name="Pinto D."/>
            <person name="Vollmers J."/>
            <person name="Rivas-Marin E."/>
            <person name="Kohn T."/>
            <person name="Peeters S.H."/>
            <person name="Heuer A."/>
            <person name="Rast P."/>
            <person name="Oberbeckmann S."/>
            <person name="Bunk B."/>
            <person name="Jeske O."/>
            <person name="Meyerdierks A."/>
            <person name="Storesund J.E."/>
            <person name="Kallscheuer N."/>
            <person name="Luecker S."/>
            <person name="Lage O.M."/>
            <person name="Pohl T."/>
            <person name="Merkel B.J."/>
            <person name="Hornburger P."/>
            <person name="Mueller R.-W."/>
            <person name="Bruemmer F."/>
            <person name="Labrenz M."/>
            <person name="Spormann A.M."/>
            <person name="Op Den Camp H."/>
            <person name="Overmann J."/>
            <person name="Amann R."/>
            <person name="Jetten M.S.M."/>
            <person name="Mascher T."/>
            <person name="Medema M.H."/>
            <person name="Devos D.P."/>
            <person name="Kaster A.-K."/>
            <person name="Ovreas L."/>
            <person name="Rohde M."/>
            <person name="Galperin M.Y."/>
            <person name="Jogler C."/>
        </authorList>
    </citation>
    <scope>NUCLEOTIDE SEQUENCE [LARGE SCALE GENOMIC DNA]</scope>
    <source>
        <strain evidence="2 3">CA54</strain>
    </source>
</reference>
<evidence type="ECO:0000313" key="2">
    <source>
        <dbReference type="EMBL" id="TWU14649.1"/>
    </source>
</evidence>
<feature type="domain" description="DUF7716" evidence="1">
    <location>
        <begin position="7"/>
        <end position="84"/>
    </location>
</feature>
<dbReference type="InterPro" id="IPR056133">
    <property type="entry name" value="DUF7716"/>
</dbReference>
<evidence type="ECO:0000259" key="1">
    <source>
        <dbReference type="Pfam" id="PF24832"/>
    </source>
</evidence>
<keyword evidence="3" id="KW-1185">Reference proteome</keyword>
<proteinExistence type="predicted"/>
<dbReference type="EMBL" id="SJPP01000001">
    <property type="protein sequence ID" value="TWU14649.1"/>
    <property type="molecule type" value="Genomic_DNA"/>
</dbReference>
<name>A0A5C6BVE9_9PLAN</name>
<dbReference type="Proteomes" id="UP000320735">
    <property type="component" value="Unassembled WGS sequence"/>
</dbReference>
<dbReference type="AlphaFoldDB" id="A0A5C6BVE9"/>
<protein>
    <recommendedName>
        <fullName evidence="1">DUF7716 domain-containing protein</fullName>
    </recommendedName>
</protein>
<accession>A0A5C6BVE9</accession>
<gene>
    <name evidence="2" type="ORF">CA54_35180</name>
</gene>
<evidence type="ECO:0000313" key="3">
    <source>
        <dbReference type="Proteomes" id="UP000320735"/>
    </source>
</evidence>
<dbReference type="Pfam" id="PF24832">
    <property type="entry name" value="DUF7716"/>
    <property type="match status" value="1"/>
</dbReference>
<organism evidence="2 3">
    <name type="scientific">Symmachiella macrocystis</name>
    <dbReference type="NCBI Taxonomy" id="2527985"/>
    <lineage>
        <taxon>Bacteria</taxon>
        <taxon>Pseudomonadati</taxon>
        <taxon>Planctomycetota</taxon>
        <taxon>Planctomycetia</taxon>
        <taxon>Planctomycetales</taxon>
        <taxon>Planctomycetaceae</taxon>
        <taxon>Symmachiella</taxon>
    </lineage>
</organism>
<comment type="caution">
    <text evidence="2">The sequence shown here is derived from an EMBL/GenBank/DDBJ whole genome shotgun (WGS) entry which is preliminary data.</text>
</comment>